<sequence length="235" mass="25324">MQFFTSLFIVVSLALTVISTPVFDKDSSLAARGFSDDIDARSLDENLIFSRARIIQGARAEDVEDMERRATNGTKTFSTLKQQLSVVSNAGVTLQSAVFQLTSNSNATSFGQIMSIYSHLNTFITSSQAVYKSMKTLAPVKTQADAAAVVDLVKPLIGSVNVSVQGLVNNKNTFLNCGIGCIIEFLLALILFILAAILEILIFIISCNLVAVQELTDIQTSTQTSIKAAIAVFRA</sequence>
<name>A0A0C2T505_AMAMK</name>
<evidence type="ECO:0000256" key="2">
    <source>
        <dbReference type="SAM" id="SignalP"/>
    </source>
</evidence>
<dbReference type="InParanoid" id="A0A0C2T505"/>
<reference evidence="3 4" key="1">
    <citation type="submission" date="2014-04" db="EMBL/GenBank/DDBJ databases">
        <title>Evolutionary Origins and Diversification of the Mycorrhizal Mutualists.</title>
        <authorList>
            <consortium name="DOE Joint Genome Institute"/>
            <consortium name="Mycorrhizal Genomics Consortium"/>
            <person name="Kohler A."/>
            <person name="Kuo A."/>
            <person name="Nagy L.G."/>
            <person name="Floudas D."/>
            <person name="Copeland A."/>
            <person name="Barry K.W."/>
            <person name="Cichocki N."/>
            <person name="Veneault-Fourrey C."/>
            <person name="LaButti K."/>
            <person name="Lindquist E.A."/>
            <person name="Lipzen A."/>
            <person name="Lundell T."/>
            <person name="Morin E."/>
            <person name="Murat C."/>
            <person name="Riley R."/>
            <person name="Ohm R."/>
            <person name="Sun H."/>
            <person name="Tunlid A."/>
            <person name="Henrissat B."/>
            <person name="Grigoriev I.V."/>
            <person name="Hibbett D.S."/>
            <person name="Martin F."/>
        </authorList>
    </citation>
    <scope>NUCLEOTIDE SEQUENCE [LARGE SCALE GENOMIC DNA]</scope>
    <source>
        <strain evidence="3 4">Koide BX008</strain>
    </source>
</reference>
<dbReference type="Proteomes" id="UP000054549">
    <property type="component" value="Unassembled WGS sequence"/>
</dbReference>
<proteinExistence type="predicted"/>
<feature type="chain" id="PRO_5002155814" evidence="2">
    <location>
        <begin position="20"/>
        <end position="235"/>
    </location>
</feature>
<keyword evidence="1" id="KW-0812">Transmembrane</keyword>
<feature type="signal peptide" evidence="2">
    <location>
        <begin position="1"/>
        <end position="19"/>
    </location>
</feature>
<keyword evidence="1" id="KW-1133">Transmembrane helix</keyword>
<dbReference type="AlphaFoldDB" id="A0A0C2T505"/>
<keyword evidence="2" id="KW-0732">Signal</keyword>
<organism evidence="3 4">
    <name type="scientific">Amanita muscaria (strain Koide BX008)</name>
    <dbReference type="NCBI Taxonomy" id="946122"/>
    <lineage>
        <taxon>Eukaryota</taxon>
        <taxon>Fungi</taxon>
        <taxon>Dikarya</taxon>
        <taxon>Basidiomycota</taxon>
        <taxon>Agaricomycotina</taxon>
        <taxon>Agaricomycetes</taxon>
        <taxon>Agaricomycetidae</taxon>
        <taxon>Agaricales</taxon>
        <taxon>Pluteineae</taxon>
        <taxon>Amanitaceae</taxon>
        <taxon>Amanita</taxon>
    </lineage>
</organism>
<dbReference type="HOGENOM" id="CLU_1179951_0_0_1"/>
<keyword evidence="4" id="KW-1185">Reference proteome</keyword>
<accession>A0A0C2T505</accession>
<keyword evidence="1" id="KW-0472">Membrane</keyword>
<evidence type="ECO:0000313" key="4">
    <source>
        <dbReference type="Proteomes" id="UP000054549"/>
    </source>
</evidence>
<evidence type="ECO:0000313" key="3">
    <source>
        <dbReference type="EMBL" id="KIL61639.1"/>
    </source>
</evidence>
<protein>
    <submittedName>
        <fullName evidence="3">Uncharacterized protein</fullName>
    </submittedName>
</protein>
<gene>
    <name evidence="3" type="ORF">M378DRAFT_846870</name>
</gene>
<evidence type="ECO:0000256" key="1">
    <source>
        <dbReference type="SAM" id="Phobius"/>
    </source>
</evidence>
<dbReference type="EMBL" id="KN818281">
    <property type="protein sequence ID" value="KIL61639.1"/>
    <property type="molecule type" value="Genomic_DNA"/>
</dbReference>
<feature type="transmembrane region" description="Helical" evidence="1">
    <location>
        <begin position="185"/>
        <end position="211"/>
    </location>
</feature>